<proteinExistence type="predicted"/>
<dbReference type="PANTHER" id="PTHR36439:SF1">
    <property type="entry name" value="DUF1697 DOMAIN-CONTAINING PROTEIN"/>
    <property type="match status" value="1"/>
</dbReference>
<dbReference type="EMBL" id="JBHULX010000001">
    <property type="protein sequence ID" value="MFD2589587.1"/>
    <property type="molecule type" value="Genomic_DNA"/>
</dbReference>
<dbReference type="Gene3D" id="3.30.70.1280">
    <property type="entry name" value="SP0830-like domains"/>
    <property type="match status" value="1"/>
</dbReference>
<reference evidence="2" key="1">
    <citation type="journal article" date="2019" name="Int. J. Syst. Evol. Microbiol.">
        <title>The Global Catalogue of Microorganisms (GCM) 10K type strain sequencing project: providing services to taxonomists for standard genome sequencing and annotation.</title>
        <authorList>
            <consortium name="The Broad Institute Genomics Platform"/>
            <consortium name="The Broad Institute Genome Sequencing Center for Infectious Disease"/>
            <person name="Wu L."/>
            <person name="Ma J."/>
        </authorList>
    </citation>
    <scope>NUCLEOTIDE SEQUENCE [LARGE SCALE GENOMIC DNA]</scope>
    <source>
        <strain evidence="2">KCTC 42423</strain>
    </source>
</reference>
<dbReference type="RefSeq" id="WP_378258221.1">
    <property type="nucleotide sequence ID" value="NZ_JBHSJV010000001.1"/>
</dbReference>
<organism evidence="1 2">
    <name type="scientific">Aquimarina hainanensis</name>
    <dbReference type="NCBI Taxonomy" id="1578017"/>
    <lineage>
        <taxon>Bacteria</taxon>
        <taxon>Pseudomonadati</taxon>
        <taxon>Bacteroidota</taxon>
        <taxon>Flavobacteriia</taxon>
        <taxon>Flavobacteriales</taxon>
        <taxon>Flavobacteriaceae</taxon>
        <taxon>Aquimarina</taxon>
    </lineage>
</organism>
<comment type="caution">
    <text evidence="1">The sequence shown here is derived from an EMBL/GenBank/DDBJ whole genome shotgun (WGS) entry which is preliminary data.</text>
</comment>
<sequence length="179" mass="20539">MYVALLRGINVSGQKKIKMIDLTSLLEEIGLSEIQTYIQSGNVIFETNRYKKEEISTVISHEIKKRYGFDVPVLVLDIEELKRIRNANPFQYEEEDLGKKVYVTFLEKKVAAAEETVLRSVAREEEKIVAGERVVYLYIPNGYGKTKLNNAFFEKKLMCNATTRNLRTVEKLIALGNNV</sequence>
<protein>
    <submittedName>
        <fullName evidence="1">DUF1697 domain-containing protein</fullName>
    </submittedName>
</protein>
<gene>
    <name evidence="1" type="ORF">ACFSTE_02015</name>
</gene>
<name>A0ABW5N3K2_9FLAO</name>
<dbReference type="SUPFAM" id="SSF160379">
    <property type="entry name" value="SP0830-like"/>
    <property type="match status" value="1"/>
</dbReference>
<dbReference type="InterPro" id="IPR012545">
    <property type="entry name" value="DUF1697"/>
</dbReference>
<keyword evidence="2" id="KW-1185">Reference proteome</keyword>
<dbReference type="PIRSF" id="PIRSF008502">
    <property type="entry name" value="UCP008502"/>
    <property type="match status" value="1"/>
</dbReference>
<evidence type="ECO:0000313" key="1">
    <source>
        <dbReference type="EMBL" id="MFD2589587.1"/>
    </source>
</evidence>
<accession>A0ABW5N3K2</accession>
<dbReference type="Gene3D" id="3.30.70.1260">
    <property type="entry name" value="bacterial protein sp0830 like"/>
    <property type="match status" value="1"/>
</dbReference>
<dbReference type="Proteomes" id="UP001597459">
    <property type="component" value="Unassembled WGS sequence"/>
</dbReference>
<evidence type="ECO:0000313" key="2">
    <source>
        <dbReference type="Proteomes" id="UP001597459"/>
    </source>
</evidence>
<dbReference type="PANTHER" id="PTHR36439">
    <property type="entry name" value="BLL4334 PROTEIN"/>
    <property type="match status" value="1"/>
</dbReference>
<dbReference type="Pfam" id="PF08002">
    <property type="entry name" value="DUF1697"/>
    <property type="match status" value="1"/>
</dbReference>